<keyword evidence="2" id="KW-1185">Reference proteome</keyword>
<gene>
    <name evidence="1" type="ORF">DPMN_101111</name>
</gene>
<sequence length="77" mass="8811">MGTAYVCARKQSCVRLVDGGHEQFWPQFDIDLVVYLPVWSMPGSYSVWFVWMQRFGQGELKASCELKPSQLSAFGLF</sequence>
<dbReference type="Proteomes" id="UP000828390">
    <property type="component" value="Unassembled WGS sequence"/>
</dbReference>
<accession>A0A9D4LGX6</accession>
<proteinExistence type="predicted"/>
<organism evidence="1 2">
    <name type="scientific">Dreissena polymorpha</name>
    <name type="common">Zebra mussel</name>
    <name type="synonym">Mytilus polymorpha</name>
    <dbReference type="NCBI Taxonomy" id="45954"/>
    <lineage>
        <taxon>Eukaryota</taxon>
        <taxon>Metazoa</taxon>
        <taxon>Spiralia</taxon>
        <taxon>Lophotrochozoa</taxon>
        <taxon>Mollusca</taxon>
        <taxon>Bivalvia</taxon>
        <taxon>Autobranchia</taxon>
        <taxon>Heteroconchia</taxon>
        <taxon>Euheterodonta</taxon>
        <taxon>Imparidentia</taxon>
        <taxon>Neoheterodontei</taxon>
        <taxon>Myida</taxon>
        <taxon>Dreissenoidea</taxon>
        <taxon>Dreissenidae</taxon>
        <taxon>Dreissena</taxon>
    </lineage>
</organism>
<reference evidence="1" key="2">
    <citation type="submission" date="2020-11" db="EMBL/GenBank/DDBJ databases">
        <authorList>
            <person name="McCartney M.A."/>
            <person name="Auch B."/>
            <person name="Kono T."/>
            <person name="Mallez S."/>
            <person name="Becker A."/>
            <person name="Gohl D.M."/>
            <person name="Silverstein K.A.T."/>
            <person name="Koren S."/>
            <person name="Bechman K.B."/>
            <person name="Herman A."/>
            <person name="Abrahante J.E."/>
            <person name="Garbe J."/>
        </authorList>
    </citation>
    <scope>NUCLEOTIDE SEQUENCE</scope>
    <source>
        <strain evidence="1">Duluth1</strain>
        <tissue evidence="1">Whole animal</tissue>
    </source>
</reference>
<dbReference type="EMBL" id="JAIWYP010000003">
    <property type="protein sequence ID" value="KAH3858487.1"/>
    <property type="molecule type" value="Genomic_DNA"/>
</dbReference>
<comment type="caution">
    <text evidence="1">The sequence shown here is derived from an EMBL/GenBank/DDBJ whole genome shotgun (WGS) entry which is preliminary data.</text>
</comment>
<reference evidence="1" key="1">
    <citation type="journal article" date="2019" name="bioRxiv">
        <title>The Genome of the Zebra Mussel, Dreissena polymorpha: A Resource for Invasive Species Research.</title>
        <authorList>
            <person name="McCartney M.A."/>
            <person name="Auch B."/>
            <person name="Kono T."/>
            <person name="Mallez S."/>
            <person name="Zhang Y."/>
            <person name="Obille A."/>
            <person name="Becker A."/>
            <person name="Abrahante J.E."/>
            <person name="Garbe J."/>
            <person name="Badalamenti J.P."/>
            <person name="Herman A."/>
            <person name="Mangelson H."/>
            <person name="Liachko I."/>
            <person name="Sullivan S."/>
            <person name="Sone E.D."/>
            <person name="Koren S."/>
            <person name="Silverstein K.A.T."/>
            <person name="Beckman K.B."/>
            <person name="Gohl D.M."/>
        </authorList>
    </citation>
    <scope>NUCLEOTIDE SEQUENCE</scope>
    <source>
        <strain evidence="1">Duluth1</strain>
        <tissue evidence="1">Whole animal</tissue>
    </source>
</reference>
<name>A0A9D4LGX6_DREPO</name>
<protein>
    <submittedName>
        <fullName evidence="1">Uncharacterized protein</fullName>
    </submittedName>
</protein>
<evidence type="ECO:0000313" key="2">
    <source>
        <dbReference type="Proteomes" id="UP000828390"/>
    </source>
</evidence>
<dbReference type="AlphaFoldDB" id="A0A9D4LGX6"/>
<evidence type="ECO:0000313" key="1">
    <source>
        <dbReference type="EMBL" id="KAH3858487.1"/>
    </source>
</evidence>